<dbReference type="RefSeq" id="WP_196396531.1">
    <property type="nucleotide sequence ID" value="NZ_JADNYM010000010.1"/>
</dbReference>
<proteinExistence type="predicted"/>
<dbReference type="AlphaFoldDB" id="A0A931G5I3"/>
<evidence type="ECO:0008006" key="4">
    <source>
        <dbReference type="Google" id="ProtNLM"/>
    </source>
</evidence>
<evidence type="ECO:0000313" key="2">
    <source>
        <dbReference type="EMBL" id="MBG0739585.1"/>
    </source>
</evidence>
<keyword evidence="3" id="KW-1185">Reference proteome</keyword>
<gene>
    <name evidence="2" type="ORF">IV500_09325</name>
</gene>
<protein>
    <recommendedName>
        <fullName evidence="4">Dehydrogenase</fullName>
    </recommendedName>
</protein>
<reference evidence="2 3" key="1">
    <citation type="submission" date="2020-11" db="EMBL/GenBank/DDBJ databases">
        <title>Arthrobacter antarcticus sp. nov., isolated from Antarctic Soil.</title>
        <authorList>
            <person name="Li J."/>
        </authorList>
    </citation>
    <scope>NUCLEOTIDE SEQUENCE [LARGE SCALE GENOMIC DNA]</scope>
    <source>
        <strain evidence="2 3">Z1-20</strain>
    </source>
</reference>
<comment type="caution">
    <text evidence="2">The sequence shown here is derived from an EMBL/GenBank/DDBJ whole genome shotgun (WGS) entry which is preliminary data.</text>
</comment>
<dbReference type="Proteomes" id="UP000655366">
    <property type="component" value="Unassembled WGS sequence"/>
</dbReference>
<accession>A0A931G5I3</accession>
<name>A0A931G5I3_9MICC</name>
<evidence type="ECO:0000256" key="1">
    <source>
        <dbReference type="SAM" id="MobiDB-lite"/>
    </source>
</evidence>
<sequence length="90" mass="9889">MSLDPHAALQSLTSALEEHLAAASARRGDDDPAVETAYLAIVDAFEIYEEVLFEACNEVTPLVIYEDDEDDDDLDSNDDEDDGDLEPIDD</sequence>
<feature type="region of interest" description="Disordered" evidence="1">
    <location>
        <begin position="66"/>
        <end position="90"/>
    </location>
</feature>
<organism evidence="2 3">
    <name type="scientific">Arthrobacter terrae</name>
    <dbReference type="NCBI Taxonomy" id="2935737"/>
    <lineage>
        <taxon>Bacteria</taxon>
        <taxon>Bacillati</taxon>
        <taxon>Actinomycetota</taxon>
        <taxon>Actinomycetes</taxon>
        <taxon>Micrococcales</taxon>
        <taxon>Micrococcaceae</taxon>
        <taxon>Arthrobacter</taxon>
    </lineage>
</organism>
<dbReference type="EMBL" id="JADNYM010000010">
    <property type="protein sequence ID" value="MBG0739585.1"/>
    <property type="molecule type" value="Genomic_DNA"/>
</dbReference>
<evidence type="ECO:0000313" key="3">
    <source>
        <dbReference type="Proteomes" id="UP000655366"/>
    </source>
</evidence>